<evidence type="ECO:0000256" key="10">
    <source>
        <dbReference type="ARBA" id="ARBA00022842"/>
    </source>
</evidence>
<feature type="site" description="Important for catalysis" evidence="15">
    <location>
        <position position="195"/>
    </location>
</feature>
<dbReference type="InterPro" id="IPR024084">
    <property type="entry name" value="IsoPropMal-DH-like_dom"/>
</dbReference>
<feature type="binding site" evidence="15">
    <location>
        <position position="227"/>
    </location>
    <ligand>
        <name>substrate</name>
    </ligand>
</feature>
<evidence type="ECO:0000256" key="11">
    <source>
        <dbReference type="ARBA" id="ARBA00023002"/>
    </source>
</evidence>
<dbReference type="GO" id="GO:0000287">
    <property type="term" value="F:magnesium ion binding"/>
    <property type="evidence" value="ECO:0007669"/>
    <property type="project" value="InterPro"/>
</dbReference>
<protein>
    <recommendedName>
        <fullName evidence="15">3-isopropylmalate dehydrogenase</fullName>
        <ecNumber evidence="15">1.1.1.85</ecNumber>
    </recommendedName>
    <alternativeName>
        <fullName evidence="15">3-IPM-DH</fullName>
    </alternativeName>
    <alternativeName>
        <fullName evidence="15">Beta-IPM dehydrogenase</fullName>
        <shortName evidence="15">IMDH</shortName>
    </alternativeName>
</protein>
<dbReference type="EC" id="1.1.1.85" evidence="15"/>
<keyword evidence="14 15" id="KW-0100">Branched-chain amino acid biosynthesis</keyword>
<dbReference type="GO" id="GO:0003862">
    <property type="term" value="F:3-isopropylmalate dehydrogenase activity"/>
    <property type="evidence" value="ECO:0007669"/>
    <property type="project" value="UniProtKB-UniRule"/>
</dbReference>
<evidence type="ECO:0000256" key="7">
    <source>
        <dbReference type="ARBA" id="ARBA00022490"/>
    </source>
</evidence>
<dbReference type="SMART" id="SM01329">
    <property type="entry name" value="Iso_dh"/>
    <property type="match status" value="1"/>
</dbReference>
<reference evidence="18 19" key="1">
    <citation type="journal article" date="2018" name="Genome Biol. Evol.">
        <title>Cladogenesis and Genomic Streamlining in Extracellular Endosymbionts of Tropical Stink Bugs.</title>
        <authorList>
            <person name="Otero-Bravo A."/>
            <person name="Goffredi S."/>
            <person name="Sabree Z.L."/>
        </authorList>
    </citation>
    <scope>NUCLEOTIDE SEQUENCE [LARGE SCALE GENOMIC DNA]</scope>
    <source>
        <strain evidence="18 19">SoEO</strain>
    </source>
</reference>
<dbReference type="EMBL" id="PDKR01000002">
    <property type="protein sequence ID" value="PPI88643.1"/>
    <property type="molecule type" value="Genomic_DNA"/>
</dbReference>
<feature type="binding site" evidence="15">
    <location>
        <begin position="285"/>
        <end position="297"/>
    </location>
    <ligand>
        <name>NAD(+)</name>
        <dbReference type="ChEBI" id="CHEBI:57540"/>
    </ligand>
</feature>
<dbReference type="Pfam" id="PF00180">
    <property type="entry name" value="Iso_dh"/>
    <property type="match status" value="1"/>
</dbReference>
<feature type="binding site" evidence="15">
    <location>
        <begin position="78"/>
        <end position="91"/>
    </location>
    <ligand>
        <name>NAD(+)</name>
        <dbReference type="ChEBI" id="CHEBI:57540"/>
    </ligand>
</feature>
<evidence type="ECO:0000256" key="3">
    <source>
        <dbReference type="ARBA" id="ARBA00004762"/>
    </source>
</evidence>
<keyword evidence="8 15" id="KW-0028">Amino-acid biosynthesis</keyword>
<dbReference type="NCBIfam" id="TIGR00169">
    <property type="entry name" value="leuB"/>
    <property type="match status" value="1"/>
</dbReference>
<dbReference type="AlphaFoldDB" id="A0A2P5T253"/>
<keyword evidence="11 15" id="KW-0560">Oxidoreductase</keyword>
<evidence type="ECO:0000313" key="18">
    <source>
        <dbReference type="EMBL" id="PPI88643.1"/>
    </source>
</evidence>
<dbReference type="FunFam" id="3.40.718.10:FF:000006">
    <property type="entry name" value="3-isopropylmalate dehydrogenase"/>
    <property type="match status" value="1"/>
</dbReference>
<dbReference type="GO" id="GO:0051287">
    <property type="term" value="F:NAD binding"/>
    <property type="evidence" value="ECO:0007669"/>
    <property type="project" value="InterPro"/>
</dbReference>
<feature type="binding site" evidence="15">
    <location>
        <position position="99"/>
    </location>
    <ligand>
        <name>substrate</name>
    </ligand>
</feature>
<evidence type="ECO:0000256" key="9">
    <source>
        <dbReference type="ARBA" id="ARBA00022723"/>
    </source>
</evidence>
<keyword evidence="6 15" id="KW-0432">Leucine biosynthesis</keyword>
<dbReference type="SUPFAM" id="SSF53659">
    <property type="entry name" value="Isocitrate/Isopropylmalate dehydrogenase-like"/>
    <property type="match status" value="1"/>
</dbReference>
<feature type="binding site" evidence="15">
    <location>
        <position position="227"/>
    </location>
    <ligand>
        <name>Mg(2+)</name>
        <dbReference type="ChEBI" id="CHEBI:18420"/>
    </ligand>
</feature>
<proteinExistence type="inferred from homology"/>
<evidence type="ECO:0000256" key="16">
    <source>
        <dbReference type="RuleBase" id="RU004445"/>
    </source>
</evidence>
<keyword evidence="13 15" id="KW-0464">Manganese</keyword>
<organism evidence="18 19">
    <name type="scientific">Candidatus Pantoea edessiphila</name>
    <dbReference type="NCBI Taxonomy" id="2044610"/>
    <lineage>
        <taxon>Bacteria</taxon>
        <taxon>Pseudomonadati</taxon>
        <taxon>Pseudomonadota</taxon>
        <taxon>Gammaproteobacteria</taxon>
        <taxon>Enterobacterales</taxon>
        <taxon>Erwiniaceae</taxon>
        <taxon>Pantoea</taxon>
    </lineage>
</organism>
<feature type="binding site" evidence="15">
    <location>
        <position position="109"/>
    </location>
    <ligand>
        <name>substrate</name>
    </ligand>
</feature>
<comment type="similarity">
    <text evidence="4 15">Belongs to the isocitrate and isopropylmalate dehydrogenases family. LeuB type 1 subfamily.</text>
</comment>
<accession>A0A2P5T253</accession>
<dbReference type="Proteomes" id="UP000295937">
    <property type="component" value="Unassembled WGS sequence"/>
</dbReference>
<evidence type="ECO:0000256" key="2">
    <source>
        <dbReference type="ARBA" id="ARBA00001936"/>
    </source>
</evidence>
<evidence type="ECO:0000256" key="5">
    <source>
        <dbReference type="ARBA" id="ARBA00011738"/>
    </source>
</evidence>
<keyword evidence="12 15" id="KW-0520">NAD</keyword>
<name>A0A2P5T253_9GAMM</name>
<comment type="caution">
    <text evidence="18">The sequence shown here is derived from an EMBL/GenBank/DDBJ whole genome shotgun (WGS) entry which is preliminary data.</text>
</comment>
<sequence>MLKNICIAVLPGDGIGPEVMSQAMKVLNKICKCFDINISTKEYDVGGIAIDRHGEPLPQITIDGCEKSNAILFGSIGGPKWEHLNHNYQPERGALLKLRKHFKLFSNLRPSRLYNGLEHLSPLRIDIVKKGFDILCVRELTGGIYFAEPKGRKGNKMNEYAFDTELYYRYEIEKITRTAFEFACKRRKKVTSIDKANVLHTSLMWREIVLEISKEYPDIELNHMYIDNAVMQLINNPSQFDVLLCSNLFGDIISDECAMISGSIGLLPSASLNEKGFGLYEPAGGSAPNIAGCNVANPIAQILSLSLLLRYSLKLDKAANSIEKAVNNVLRAGYYTKDLSDLNPLSTEEMGNIITNYIR</sequence>
<evidence type="ECO:0000256" key="14">
    <source>
        <dbReference type="ARBA" id="ARBA00023304"/>
    </source>
</evidence>
<keyword evidence="7 15" id="KW-0963">Cytoplasm</keyword>
<comment type="subunit">
    <text evidence="5 15 16">Homodimer.</text>
</comment>
<feature type="binding site" evidence="15">
    <location>
        <position position="251"/>
    </location>
    <ligand>
        <name>Mg(2+)</name>
        <dbReference type="ChEBI" id="CHEBI:18420"/>
    </ligand>
</feature>
<dbReference type="Gene3D" id="3.40.718.10">
    <property type="entry name" value="Isopropylmalate Dehydrogenase"/>
    <property type="match status" value="1"/>
</dbReference>
<dbReference type="UniPathway" id="UPA00048">
    <property type="reaction ID" value="UER00072"/>
</dbReference>
<evidence type="ECO:0000256" key="8">
    <source>
        <dbReference type="ARBA" id="ARBA00022605"/>
    </source>
</evidence>
<evidence type="ECO:0000256" key="1">
    <source>
        <dbReference type="ARBA" id="ARBA00000624"/>
    </source>
</evidence>
<dbReference type="HAMAP" id="MF_01033">
    <property type="entry name" value="LeuB_type1"/>
    <property type="match status" value="1"/>
</dbReference>
<dbReference type="InterPro" id="IPR019818">
    <property type="entry name" value="IsoCit/isopropylmalate_DH_CS"/>
</dbReference>
<evidence type="ECO:0000256" key="13">
    <source>
        <dbReference type="ARBA" id="ARBA00023211"/>
    </source>
</evidence>
<dbReference type="RefSeq" id="WP_136132479.1">
    <property type="nucleotide sequence ID" value="NZ_PDKR01000002.1"/>
</dbReference>
<evidence type="ECO:0000256" key="4">
    <source>
        <dbReference type="ARBA" id="ARBA00008319"/>
    </source>
</evidence>
<comment type="cofactor">
    <cofactor evidence="2">
        <name>Mn(2+)</name>
        <dbReference type="ChEBI" id="CHEBI:29035"/>
    </cofactor>
</comment>
<evidence type="ECO:0000259" key="17">
    <source>
        <dbReference type="SMART" id="SM01329"/>
    </source>
</evidence>
<dbReference type="GO" id="GO:0009098">
    <property type="term" value="P:L-leucine biosynthetic process"/>
    <property type="evidence" value="ECO:0007669"/>
    <property type="project" value="UniProtKB-UniRule"/>
</dbReference>
<evidence type="ECO:0000256" key="12">
    <source>
        <dbReference type="ARBA" id="ARBA00023027"/>
    </source>
</evidence>
<dbReference type="OrthoDB" id="9767905at2"/>
<dbReference type="GO" id="GO:0005829">
    <property type="term" value="C:cytosol"/>
    <property type="evidence" value="ECO:0007669"/>
    <property type="project" value="TreeGrafter"/>
</dbReference>
<evidence type="ECO:0000256" key="6">
    <source>
        <dbReference type="ARBA" id="ARBA00022430"/>
    </source>
</evidence>
<evidence type="ECO:0000256" key="15">
    <source>
        <dbReference type="HAMAP-Rule" id="MF_01033"/>
    </source>
</evidence>
<dbReference type="PANTHER" id="PTHR42979">
    <property type="entry name" value="3-ISOPROPYLMALATE DEHYDROGENASE"/>
    <property type="match status" value="1"/>
</dbReference>
<evidence type="ECO:0000313" key="19">
    <source>
        <dbReference type="Proteomes" id="UP000295937"/>
    </source>
</evidence>
<gene>
    <name evidence="15 18" type="primary">leuB</name>
    <name evidence="18" type="ORF">CRV09_01945</name>
</gene>
<comment type="cofactor">
    <cofactor evidence="15 16">
        <name>Mg(2+)</name>
        <dbReference type="ChEBI" id="CHEBI:18420"/>
    </cofactor>
    <cofactor evidence="15 16">
        <name>Mn(2+)</name>
        <dbReference type="ChEBI" id="CHEBI:29035"/>
    </cofactor>
    <text evidence="15 16">Binds 1 Mg(2+) or Mn(2+) ion per subunit.</text>
</comment>
<dbReference type="PANTHER" id="PTHR42979:SF1">
    <property type="entry name" value="3-ISOPROPYLMALATE DEHYDROGENASE"/>
    <property type="match status" value="1"/>
</dbReference>
<feature type="binding site" evidence="15">
    <location>
        <position position="255"/>
    </location>
    <ligand>
        <name>Mg(2+)</name>
        <dbReference type="ChEBI" id="CHEBI:18420"/>
    </ligand>
</feature>
<dbReference type="PROSITE" id="PS00470">
    <property type="entry name" value="IDH_IMDH"/>
    <property type="match status" value="1"/>
</dbReference>
<feature type="binding site" evidence="15">
    <location>
        <position position="138"/>
    </location>
    <ligand>
        <name>substrate</name>
    </ligand>
</feature>
<comment type="function">
    <text evidence="15 16">Catalyzes the oxidation of 3-carboxy-2-hydroxy-4-methylpentanoate (3-isopropylmalate) to 3-carboxy-4-methyl-2-oxopentanoate. The product decarboxylates to 4-methyl-2 oxopentanoate.</text>
</comment>
<dbReference type="InterPro" id="IPR004429">
    <property type="entry name" value="Isopropylmalate_DH"/>
</dbReference>
<comment type="pathway">
    <text evidence="3 15 16">Amino-acid biosynthesis; L-leucine biosynthesis; L-leucine from 3-methyl-2-oxobutanoate: step 3/4.</text>
</comment>
<feature type="site" description="Important for catalysis" evidence="15">
    <location>
        <position position="145"/>
    </location>
</feature>
<comment type="catalytic activity">
    <reaction evidence="1 15 16">
        <text>(2R,3S)-3-isopropylmalate + NAD(+) = 4-methyl-2-oxopentanoate + CO2 + NADH</text>
        <dbReference type="Rhea" id="RHEA:32271"/>
        <dbReference type="ChEBI" id="CHEBI:16526"/>
        <dbReference type="ChEBI" id="CHEBI:17865"/>
        <dbReference type="ChEBI" id="CHEBI:35121"/>
        <dbReference type="ChEBI" id="CHEBI:57540"/>
        <dbReference type="ChEBI" id="CHEBI:57945"/>
        <dbReference type="EC" id="1.1.1.85"/>
    </reaction>
</comment>
<keyword evidence="9 15" id="KW-0479">Metal-binding</keyword>
<feature type="domain" description="Isopropylmalate dehydrogenase-like" evidence="17">
    <location>
        <begin position="6"/>
        <end position="354"/>
    </location>
</feature>
<comment type="subcellular location">
    <subcellularLocation>
        <location evidence="15">Cytoplasm</location>
    </subcellularLocation>
</comment>
<keyword evidence="10 15" id="KW-0460">Magnesium</keyword>